<keyword evidence="7" id="KW-1185">Reference proteome</keyword>
<dbReference type="InterPro" id="IPR039781">
    <property type="entry name" value="Rad21/Rec8-like"/>
</dbReference>
<feature type="domain" description="Rad21/Rec8-like protein C-terminal eukaryotic" evidence="4">
    <location>
        <begin position="653"/>
        <end position="690"/>
    </location>
</feature>
<keyword evidence="2" id="KW-0539">Nucleus</keyword>
<evidence type="ECO:0000256" key="1">
    <source>
        <dbReference type="ARBA" id="ARBA00004123"/>
    </source>
</evidence>
<dbReference type="GO" id="GO:1990414">
    <property type="term" value="P:replication-born double-strand break repair via sister chromatid exchange"/>
    <property type="evidence" value="ECO:0007669"/>
    <property type="project" value="TreeGrafter"/>
</dbReference>
<dbReference type="InterPro" id="IPR006909">
    <property type="entry name" value="Rad21/Rec8_C_eu"/>
</dbReference>
<accession>A0A9W8IMF5</accession>
<evidence type="ECO:0000259" key="4">
    <source>
        <dbReference type="Pfam" id="PF04824"/>
    </source>
</evidence>
<evidence type="ECO:0000313" key="6">
    <source>
        <dbReference type="EMBL" id="KAJ2865479.1"/>
    </source>
</evidence>
<evidence type="ECO:0000256" key="2">
    <source>
        <dbReference type="ARBA" id="ARBA00023242"/>
    </source>
</evidence>
<feature type="domain" description="Rad21/Rec8-like protein N-terminal" evidence="5">
    <location>
        <begin position="1"/>
        <end position="94"/>
    </location>
</feature>
<protein>
    <submittedName>
        <fullName evidence="6">R8 protein</fullName>
    </submittedName>
</protein>
<evidence type="ECO:0000259" key="5">
    <source>
        <dbReference type="Pfam" id="PF04825"/>
    </source>
</evidence>
<dbReference type="Proteomes" id="UP001140074">
    <property type="component" value="Unassembled WGS sequence"/>
</dbReference>
<sequence>MFYSQDLLCRRSGRFAVIWLLAHTPPRSRSRYVSNKDVSAIDIPRACADILLPPAPMSLRFVSTLLLGLAQTLGRQATLLHADTNAARSRIVTAPWVAINRSAANSHMLPPAEAIANIHAITLPDALVPEYPNWHANSEHWVLASVCLSGGVGQNPRLQACQQLGWLGEVDIHALPSDSSVILHSSSPLRAASSHSGASYTAAWESISIPDADMRRATRPAASNDSPGLLLLHSSSPARRIPPVPSGDDLIQLADDAEEPSFHFDHEGNLQFAPLADSDHSRDLSLDAEPHTQLLGQFASIEQDLRAPHVPHRDDSPTANPSSAIRHEQALEIAENDVLCNVETSDQERPAKRQRVTRRQLAEICSIAATGTFIQRVPELWANTCYWHAESQATLHARASKNSRCHIAQQVHKATMMYSVPDICDAAQLLGPLPPELCDLLSARGSPVPSDQGPLADYDDDNGAGMYGEGEDVLELELGRGGTPATNDLLAGNDQYPDIHLDIPWLNPDIFNPAWNRQSMGQVLSIRTESSPEPALHQHHRQSRHSASSIGTPASRAPSLDPPSSDDGIEIQSFQLAAHNLGEPEPGCPPLSEHGLDSFLDVSRFGPSGSADGGQSAIEQLDKDSSSFRQFALARMAEHGTDTLVFDNLLQHPYRNRRVAARAFADLLQMATKSVFGVSQSKPFATINISTL</sequence>
<comment type="caution">
    <text evidence="6">The sequence shown here is derived from an EMBL/GenBank/DDBJ whole genome shotgun (WGS) entry which is preliminary data.</text>
</comment>
<evidence type="ECO:0000313" key="7">
    <source>
        <dbReference type="Proteomes" id="UP001140074"/>
    </source>
</evidence>
<proteinExistence type="predicted"/>
<dbReference type="GO" id="GO:0005634">
    <property type="term" value="C:nucleus"/>
    <property type="evidence" value="ECO:0007669"/>
    <property type="project" value="UniProtKB-SubCell"/>
</dbReference>
<feature type="region of interest" description="Disordered" evidence="3">
    <location>
        <begin position="529"/>
        <end position="568"/>
    </location>
</feature>
<dbReference type="EMBL" id="JANBUY010000058">
    <property type="protein sequence ID" value="KAJ2865479.1"/>
    <property type="molecule type" value="Genomic_DNA"/>
</dbReference>
<feature type="region of interest" description="Disordered" evidence="3">
    <location>
        <begin position="217"/>
        <end position="248"/>
    </location>
</feature>
<dbReference type="GO" id="GO:0007064">
    <property type="term" value="P:mitotic sister chromatid cohesion"/>
    <property type="evidence" value="ECO:0007669"/>
    <property type="project" value="TreeGrafter"/>
</dbReference>
<dbReference type="InterPro" id="IPR006910">
    <property type="entry name" value="Rad21_Rec8_N"/>
</dbReference>
<comment type="subcellular location">
    <subcellularLocation>
        <location evidence="1">Nucleus</location>
    </subcellularLocation>
</comment>
<dbReference type="GO" id="GO:0030892">
    <property type="term" value="C:mitotic cohesin complex"/>
    <property type="evidence" value="ECO:0007669"/>
    <property type="project" value="TreeGrafter"/>
</dbReference>
<dbReference type="Pfam" id="PF04825">
    <property type="entry name" value="Rad21_Rec8_N"/>
    <property type="match status" value="1"/>
</dbReference>
<reference evidence="6" key="1">
    <citation type="submission" date="2022-07" db="EMBL/GenBank/DDBJ databases">
        <title>Phylogenomic reconstructions and comparative analyses of Kickxellomycotina fungi.</title>
        <authorList>
            <person name="Reynolds N.K."/>
            <person name="Stajich J.E."/>
            <person name="Barry K."/>
            <person name="Grigoriev I.V."/>
            <person name="Crous P."/>
            <person name="Smith M.E."/>
        </authorList>
    </citation>
    <scope>NUCLEOTIDE SEQUENCE</scope>
    <source>
        <strain evidence="6">RSA 476</strain>
    </source>
</reference>
<dbReference type="PANTHER" id="PTHR12585:SF69">
    <property type="entry name" value="FI11703P"/>
    <property type="match status" value="1"/>
</dbReference>
<dbReference type="GO" id="GO:0003682">
    <property type="term" value="F:chromatin binding"/>
    <property type="evidence" value="ECO:0007669"/>
    <property type="project" value="TreeGrafter"/>
</dbReference>
<evidence type="ECO:0000256" key="3">
    <source>
        <dbReference type="SAM" id="MobiDB-lite"/>
    </source>
</evidence>
<name>A0A9W8IMF5_9FUNG</name>
<dbReference type="PANTHER" id="PTHR12585">
    <property type="entry name" value="SCC1 / RAD21 FAMILY MEMBER"/>
    <property type="match status" value="1"/>
</dbReference>
<dbReference type="Pfam" id="PF04824">
    <property type="entry name" value="Rad21_Rec8"/>
    <property type="match status" value="1"/>
</dbReference>
<feature type="compositionally biased region" description="Low complexity" evidence="3">
    <location>
        <begin position="226"/>
        <end position="237"/>
    </location>
</feature>
<organism evidence="6 7">
    <name type="scientific">Coemansia aciculifera</name>
    <dbReference type="NCBI Taxonomy" id="417176"/>
    <lineage>
        <taxon>Eukaryota</taxon>
        <taxon>Fungi</taxon>
        <taxon>Fungi incertae sedis</taxon>
        <taxon>Zoopagomycota</taxon>
        <taxon>Kickxellomycotina</taxon>
        <taxon>Kickxellomycetes</taxon>
        <taxon>Kickxellales</taxon>
        <taxon>Kickxellaceae</taxon>
        <taxon>Coemansia</taxon>
    </lineage>
</organism>
<dbReference type="AlphaFoldDB" id="A0A9W8IMF5"/>
<gene>
    <name evidence="6" type="primary">rec8</name>
    <name evidence="6" type="ORF">GGH94_002170</name>
</gene>